<organism evidence="2 3">
    <name type="scientific">Batrachochytrium dendrobatidis (strain JEL423)</name>
    <dbReference type="NCBI Taxonomy" id="403673"/>
    <lineage>
        <taxon>Eukaryota</taxon>
        <taxon>Fungi</taxon>
        <taxon>Fungi incertae sedis</taxon>
        <taxon>Chytridiomycota</taxon>
        <taxon>Chytridiomycota incertae sedis</taxon>
        <taxon>Chytridiomycetes</taxon>
        <taxon>Rhizophydiales</taxon>
        <taxon>Rhizophydiales incertae sedis</taxon>
        <taxon>Batrachochytrium</taxon>
    </lineage>
</organism>
<sequence>MNYTSRFVRYVYARPPILVFHRQSFGTQAHSAPQQTGWRKHLHRLKEAPASHITAFAILHEVTALVPLPIVYWILTVTDVCIPFPEDILAEGNRRISRLLQIASSLSGSSKTDNTQSDQVLADDSQVMLHMATAYAVVKLMMPLRIAACVFLTPSTARKGLAATPMKKA</sequence>
<dbReference type="OrthoDB" id="5580261at2759"/>
<feature type="transmembrane region" description="Helical" evidence="1">
    <location>
        <begin position="53"/>
        <end position="75"/>
    </location>
</feature>
<keyword evidence="1" id="KW-1133">Transmembrane helix</keyword>
<reference evidence="2 3" key="2">
    <citation type="submission" date="2016-05" db="EMBL/GenBank/DDBJ databases">
        <title>Lineage-specific infection strategies underlie the spectrum of fungal disease in amphibians.</title>
        <authorList>
            <person name="Cuomo C.A."/>
            <person name="Farrer R.A."/>
            <person name="James T."/>
            <person name="Longcore J."/>
            <person name="Birren B."/>
        </authorList>
    </citation>
    <scope>NUCLEOTIDE SEQUENCE [LARGE SCALE GENOMIC DNA]</scope>
    <source>
        <strain evidence="2 3">JEL423</strain>
    </source>
</reference>
<dbReference type="Pfam" id="PF10306">
    <property type="entry name" value="FLILHELTA"/>
    <property type="match status" value="1"/>
</dbReference>
<dbReference type="PANTHER" id="PTHR28002:SF1">
    <property type="entry name" value="MIOREX COMPLEX COMPONENT 11"/>
    <property type="match status" value="1"/>
</dbReference>
<dbReference type="VEuPathDB" id="FungiDB:BDEG_20641"/>
<dbReference type="Proteomes" id="UP000077115">
    <property type="component" value="Unassembled WGS sequence"/>
</dbReference>
<evidence type="ECO:0000256" key="1">
    <source>
        <dbReference type="SAM" id="Phobius"/>
    </source>
</evidence>
<dbReference type="AlphaFoldDB" id="A0A177W9Q1"/>
<evidence type="ECO:0000313" key="3">
    <source>
        <dbReference type="Proteomes" id="UP000077115"/>
    </source>
</evidence>
<keyword evidence="1" id="KW-0812">Transmembrane</keyword>
<gene>
    <name evidence="2" type="ORF">BDEG_20641</name>
</gene>
<accession>A0A177W9Q1</accession>
<dbReference type="EMBL" id="DS022300">
    <property type="protein sequence ID" value="OAJ36475.1"/>
    <property type="molecule type" value="Genomic_DNA"/>
</dbReference>
<reference evidence="2 3" key="1">
    <citation type="submission" date="2006-10" db="EMBL/GenBank/DDBJ databases">
        <title>The Genome Sequence of Batrachochytrium dendrobatidis JEL423.</title>
        <authorList>
            <consortium name="The Broad Institute Genome Sequencing Platform"/>
            <person name="Birren B."/>
            <person name="Lander E."/>
            <person name="Galagan J."/>
            <person name="Cuomo C."/>
            <person name="Devon K."/>
            <person name="Jaffe D."/>
            <person name="Butler J."/>
            <person name="Alvarez P."/>
            <person name="Gnerre S."/>
            <person name="Grabherr M."/>
            <person name="Kleber M."/>
            <person name="Mauceli E."/>
            <person name="Brockman W."/>
            <person name="Young S."/>
            <person name="LaButti K."/>
            <person name="Sykes S."/>
            <person name="DeCaprio D."/>
            <person name="Crawford M."/>
            <person name="Koehrsen M."/>
            <person name="Engels R."/>
            <person name="Montgomery P."/>
            <person name="Pearson M."/>
            <person name="Howarth C."/>
            <person name="Larson L."/>
            <person name="White J."/>
            <person name="O'Leary S."/>
            <person name="Kodira C."/>
            <person name="Zeng Q."/>
            <person name="Yandava C."/>
            <person name="Alvarado L."/>
            <person name="Longcore J."/>
            <person name="James T."/>
        </authorList>
    </citation>
    <scope>NUCLEOTIDE SEQUENCE [LARGE SCALE GENOMIC DNA]</scope>
    <source>
        <strain evidence="2 3">JEL423</strain>
    </source>
</reference>
<dbReference type="GO" id="GO:0005739">
    <property type="term" value="C:mitochondrion"/>
    <property type="evidence" value="ECO:0007669"/>
    <property type="project" value="TreeGrafter"/>
</dbReference>
<proteinExistence type="predicted"/>
<dbReference type="InterPro" id="IPR018811">
    <property type="entry name" value="MRX11"/>
</dbReference>
<evidence type="ECO:0000313" key="2">
    <source>
        <dbReference type="EMBL" id="OAJ36475.1"/>
    </source>
</evidence>
<dbReference type="PANTHER" id="PTHR28002">
    <property type="entry name" value="MIOREX COMPLEX COMPONENT 11"/>
    <property type="match status" value="1"/>
</dbReference>
<dbReference type="eggNOG" id="ENOG502S09K">
    <property type="taxonomic scope" value="Eukaryota"/>
</dbReference>
<name>A0A177W9Q1_BATDL</name>
<keyword evidence="1" id="KW-0472">Membrane</keyword>
<protein>
    <submittedName>
        <fullName evidence="2">Uncharacterized protein</fullName>
    </submittedName>
</protein>